<reference evidence="4" key="1">
    <citation type="journal article" date="2017" name="Nature">
        <title>The sunflower genome provides insights into oil metabolism, flowering and Asterid evolution.</title>
        <authorList>
            <person name="Badouin H."/>
            <person name="Gouzy J."/>
            <person name="Grassa C.J."/>
            <person name="Murat F."/>
            <person name="Staton S.E."/>
            <person name="Cottret L."/>
            <person name="Lelandais-Briere C."/>
            <person name="Owens G.L."/>
            <person name="Carrere S."/>
            <person name="Mayjonade B."/>
            <person name="Legrand L."/>
            <person name="Gill N."/>
            <person name="Kane N.C."/>
            <person name="Bowers J.E."/>
            <person name="Hubner S."/>
            <person name="Bellec A."/>
            <person name="Berard A."/>
            <person name="Berges H."/>
            <person name="Blanchet N."/>
            <person name="Boniface M.C."/>
            <person name="Brunel D."/>
            <person name="Catrice O."/>
            <person name="Chaidir N."/>
            <person name="Claudel C."/>
            <person name="Donnadieu C."/>
            <person name="Faraut T."/>
            <person name="Fievet G."/>
            <person name="Helmstetter N."/>
            <person name="King M."/>
            <person name="Knapp S.J."/>
            <person name="Lai Z."/>
            <person name="Le Paslier M.C."/>
            <person name="Lippi Y."/>
            <person name="Lorenzon L."/>
            <person name="Mandel J.R."/>
            <person name="Marage G."/>
            <person name="Marchand G."/>
            <person name="Marquand E."/>
            <person name="Bret-Mestries E."/>
            <person name="Morien E."/>
            <person name="Nambeesan S."/>
            <person name="Nguyen T."/>
            <person name="Pegot-Espagnet P."/>
            <person name="Pouilly N."/>
            <person name="Raftis F."/>
            <person name="Sallet E."/>
            <person name="Schiex T."/>
            <person name="Thomas J."/>
            <person name="Vandecasteele C."/>
            <person name="Vares D."/>
            <person name="Vear F."/>
            <person name="Vautrin S."/>
            <person name="Crespi M."/>
            <person name="Mangin B."/>
            <person name="Burke J.M."/>
            <person name="Salse J."/>
            <person name="Munos S."/>
            <person name="Vincourt P."/>
            <person name="Rieseberg L.H."/>
            <person name="Langlade N.B."/>
        </authorList>
    </citation>
    <scope>NUCLEOTIDE SEQUENCE</scope>
    <source>
        <tissue evidence="4">Leaves</tissue>
    </source>
</reference>
<comment type="caution">
    <text evidence="4">The sequence shown here is derived from an EMBL/GenBank/DDBJ whole genome shotgun (WGS) entry which is preliminary data.</text>
</comment>
<keyword evidence="2" id="KW-0430">Lectin</keyword>
<proteinExistence type="inferred from homology"/>
<evidence type="ECO:0000256" key="1">
    <source>
        <dbReference type="ARBA" id="ARBA00006568"/>
    </source>
</evidence>
<dbReference type="SUPFAM" id="SSF51101">
    <property type="entry name" value="Mannose-binding lectins"/>
    <property type="match status" value="1"/>
</dbReference>
<dbReference type="PANTHER" id="PTHR47293">
    <property type="entry name" value="JACALIN-RELATED LECTIN 3"/>
    <property type="match status" value="1"/>
</dbReference>
<dbReference type="EMBL" id="MNCJ02000324">
    <property type="protein sequence ID" value="KAF5790938.1"/>
    <property type="molecule type" value="Genomic_DNA"/>
</dbReference>
<dbReference type="Pfam" id="PF01419">
    <property type="entry name" value="Jacalin"/>
    <property type="match status" value="1"/>
</dbReference>
<evidence type="ECO:0000256" key="2">
    <source>
        <dbReference type="ARBA" id="ARBA00022734"/>
    </source>
</evidence>
<evidence type="ECO:0000259" key="3">
    <source>
        <dbReference type="PROSITE" id="PS51752"/>
    </source>
</evidence>
<dbReference type="PROSITE" id="PS51752">
    <property type="entry name" value="JACALIN_LECTIN"/>
    <property type="match status" value="1"/>
</dbReference>
<dbReference type="AlphaFoldDB" id="A0A9K3I5P8"/>
<dbReference type="Proteomes" id="UP000215914">
    <property type="component" value="Unassembled WGS sequence"/>
</dbReference>
<feature type="domain" description="Jacalin-type lectin" evidence="3">
    <location>
        <begin position="1"/>
        <end position="48"/>
    </location>
</feature>
<accession>A0A9K3I5P8</accession>
<evidence type="ECO:0000313" key="4">
    <source>
        <dbReference type="EMBL" id="KAF5790938.1"/>
    </source>
</evidence>
<name>A0A9K3I5P8_HELAN</name>
<gene>
    <name evidence="4" type="ORF">HanXRQr2_Chr09g0388991</name>
</gene>
<protein>
    <submittedName>
        <fullName evidence="4">Jacalin-like lectin domain-containing protein</fullName>
    </submittedName>
</protein>
<organism evidence="4 5">
    <name type="scientific">Helianthus annuus</name>
    <name type="common">Common sunflower</name>
    <dbReference type="NCBI Taxonomy" id="4232"/>
    <lineage>
        <taxon>Eukaryota</taxon>
        <taxon>Viridiplantae</taxon>
        <taxon>Streptophyta</taxon>
        <taxon>Embryophyta</taxon>
        <taxon>Tracheophyta</taxon>
        <taxon>Spermatophyta</taxon>
        <taxon>Magnoliopsida</taxon>
        <taxon>eudicotyledons</taxon>
        <taxon>Gunneridae</taxon>
        <taxon>Pentapetalae</taxon>
        <taxon>asterids</taxon>
        <taxon>campanulids</taxon>
        <taxon>Asterales</taxon>
        <taxon>Asteraceae</taxon>
        <taxon>Asteroideae</taxon>
        <taxon>Heliantheae alliance</taxon>
        <taxon>Heliantheae</taxon>
        <taxon>Helianthus</taxon>
    </lineage>
</organism>
<evidence type="ECO:0000313" key="5">
    <source>
        <dbReference type="Proteomes" id="UP000215914"/>
    </source>
</evidence>
<dbReference type="PANTHER" id="PTHR47293:SF66">
    <property type="entry name" value="JACALIN-RELATED LECTIN 11-RELATED"/>
    <property type="match status" value="1"/>
</dbReference>
<dbReference type="Gramene" id="mRNA:HanXRQr2_Chr09g0388991">
    <property type="protein sequence ID" value="CDS:HanXRQr2_Chr09g0388991.1"/>
    <property type="gene ID" value="HanXRQr2_Chr09g0388991"/>
</dbReference>
<keyword evidence="5" id="KW-1185">Reference proteome</keyword>
<dbReference type="InterPro" id="IPR036404">
    <property type="entry name" value="Jacalin-like_lectin_dom_sf"/>
</dbReference>
<comment type="similarity">
    <text evidence="1">Belongs to the jacalin lectin family.</text>
</comment>
<dbReference type="GO" id="GO:0030246">
    <property type="term" value="F:carbohydrate binding"/>
    <property type="evidence" value="ECO:0007669"/>
    <property type="project" value="UniProtKB-KW"/>
</dbReference>
<reference evidence="4" key="2">
    <citation type="submission" date="2020-06" db="EMBL/GenBank/DDBJ databases">
        <title>Helianthus annuus Genome sequencing and assembly Release 2.</title>
        <authorList>
            <person name="Gouzy J."/>
            <person name="Langlade N."/>
            <person name="Munos S."/>
        </authorList>
    </citation>
    <scope>NUCLEOTIDE SEQUENCE</scope>
    <source>
        <tissue evidence="4">Leaves</tissue>
    </source>
</reference>
<dbReference type="Gene3D" id="2.100.10.30">
    <property type="entry name" value="Jacalin-like lectin domain"/>
    <property type="match status" value="1"/>
</dbReference>
<sequence length="78" mass="8571">MTNLNVYGPYGNSNNGTAFSHDVKDRVVVGFHGCASSYLNAIGVYVMPKSHASGPNSTKEDKIMSEAQFFCCYSFFFL</sequence>
<dbReference type="InterPro" id="IPR001229">
    <property type="entry name" value="Jacalin-like_lectin_dom"/>
</dbReference>